<evidence type="ECO:0008006" key="3">
    <source>
        <dbReference type="Google" id="ProtNLM"/>
    </source>
</evidence>
<evidence type="ECO:0000313" key="1">
    <source>
        <dbReference type="EMBL" id="GIY71189.1"/>
    </source>
</evidence>
<gene>
    <name evidence="1" type="ORF">CEXT_753961</name>
</gene>
<dbReference type="EMBL" id="BPLR01014764">
    <property type="protein sequence ID" value="GIY71189.1"/>
    <property type="molecule type" value="Genomic_DNA"/>
</dbReference>
<keyword evidence="2" id="KW-1185">Reference proteome</keyword>
<name>A0AAV4VN14_CAEEX</name>
<organism evidence="1 2">
    <name type="scientific">Caerostris extrusa</name>
    <name type="common">Bark spider</name>
    <name type="synonym">Caerostris bankana</name>
    <dbReference type="NCBI Taxonomy" id="172846"/>
    <lineage>
        <taxon>Eukaryota</taxon>
        <taxon>Metazoa</taxon>
        <taxon>Ecdysozoa</taxon>
        <taxon>Arthropoda</taxon>
        <taxon>Chelicerata</taxon>
        <taxon>Arachnida</taxon>
        <taxon>Araneae</taxon>
        <taxon>Araneomorphae</taxon>
        <taxon>Entelegynae</taxon>
        <taxon>Araneoidea</taxon>
        <taxon>Araneidae</taxon>
        <taxon>Caerostris</taxon>
    </lineage>
</organism>
<reference evidence="1 2" key="1">
    <citation type="submission" date="2021-06" db="EMBL/GenBank/DDBJ databases">
        <title>Caerostris extrusa draft genome.</title>
        <authorList>
            <person name="Kono N."/>
            <person name="Arakawa K."/>
        </authorList>
    </citation>
    <scope>NUCLEOTIDE SEQUENCE [LARGE SCALE GENOMIC DNA]</scope>
</reference>
<proteinExistence type="predicted"/>
<dbReference type="Proteomes" id="UP001054945">
    <property type="component" value="Unassembled WGS sequence"/>
</dbReference>
<accession>A0AAV4VN14</accession>
<sequence length="86" mass="10236">MSYPAEWSTKLVPKEDNIHTLYILLNCQDGHVVNSTLTRPIYSAMRVLIRGQRDSSFITFFRPQCRFYDVIARVELLPVLRRKFRF</sequence>
<protein>
    <recommendedName>
        <fullName evidence="3">LAGLIDADG homing endonuclease</fullName>
    </recommendedName>
</protein>
<dbReference type="AlphaFoldDB" id="A0AAV4VN14"/>
<comment type="caution">
    <text evidence="1">The sequence shown here is derived from an EMBL/GenBank/DDBJ whole genome shotgun (WGS) entry which is preliminary data.</text>
</comment>
<evidence type="ECO:0000313" key="2">
    <source>
        <dbReference type="Proteomes" id="UP001054945"/>
    </source>
</evidence>